<dbReference type="Pfam" id="PF03572">
    <property type="entry name" value="Peptidase_S41"/>
    <property type="match status" value="1"/>
</dbReference>
<evidence type="ECO:0000259" key="2">
    <source>
        <dbReference type="Pfam" id="PF03572"/>
    </source>
</evidence>
<evidence type="ECO:0000313" key="4">
    <source>
        <dbReference type="Proteomes" id="UP000197717"/>
    </source>
</evidence>
<keyword evidence="1" id="KW-1133">Transmembrane helix</keyword>
<keyword evidence="4" id="KW-1185">Reference proteome</keyword>
<dbReference type="PANTHER" id="PTHR32060">
    <property type="entry name" value="TAIL-SPECIFIC PROTEASE"/>
    <property type="match status" value="1"/>
</dbReference>
<dbReference type="EMBL" id="CP022133">
    <property type="protein sequence ID" value="ASG65580.1"/>
    <property type="molecule type" value="Genomic_DNA"/>
</dbReference>
<evidence type="ECO:0000313" key="3">
    <source>
        <dbReference type="EMBL" id="ASG65580.1"/>
    </source>
</evidence>
<dbReference type="Gene3D" id="3.90.226.10">
    <property type="entry name" value="2-enoyl-CoA Hydratase, Chain A, domain 1"/>
    <property type="match status" value="1"/>
</dbReference>
<accession>A0ABM6LSR3</accession>
<gene>
    <name evidence="3" type="ORF">CEW91_05270</name>
</gene>
<dbReference type="InterPro" id="IPR005151">
    <property type="entry name" value="Tail-specific_protease"/>
</dbReference>
<dbReference type="PANTHER" id="PTHR32060:SF22">
    <property type="entry name" value="CARBOXYL-TERMINAL-PROCESSING PEPTIDASE 3, CHLOROPLASTIC"/>
    <property type="match status" value="1"/>
</dbReference>
<keyword evidence="1" id="KW-0812">Transmembrane</keyword>
<dbReference type="SUPFAM" id="SSF52096">
    <property type="entry name" value="ClpP/crotonase"/>
    <property type="match status" value="1"/>
</dbReference>
<name>A0ABM6LSR3_9GAMM</name>
<proteinExistence type="predicted"/>
<feature type="domain" description="Tail specific protease" evidence="2">
    <location>
        <begin position="278"/>
        <end position="475"/>
    </location>
</feature>
<feature type="transmembrane region" description="Helical" evidence="1">
    <location>
        <begin position="15"/>
        <end position="36"/>
    </location>
</feature>
<dbReference type="InterPro" id="IPR029045">
    <property type="entry name" value="ClpP/crotonase-like_dom_sf"/>
</dbReference>
<sequence>MAEVKVVSCLTNGQLIMKIFYLSILLLFSFFASAGVDKTYTPNEIKADFRQLYTGLENASYDLYARTPKSVFESEFNAWLTSVNGPVTHLEAHKQFMRFTALANIAHTKIEYPIDLLMAHLSNGGKLLPISISLKENSVFVDDYYGISESVAVGDEILTVNGVDAYSWVQQLQQYIAADNAFLANTALEEGFAPYVWLHEGELSNYKMTLRRTADNKLYELEQPTLAFEQHRNGLKQSNQKPESKPREFKIIDDVGYLKPGPFYNIDTNAGNDTWNNETFEQFIDNAFTHFIEKNVHSVLIDLRNNPGGSNTFSDLMVAWFADKPFKFASDFKVKVSQLSRKANTERMTNSSNPSALNKQLETFYERRNNGEIASFPLELSQPNEREKSIAHLPVAVYALVDKSSFSNAVSVAAIIQDYDFGTILGEETADLATTYASMEHFTLDNTGIRVGYPKAHIIRPNGNKEPRGVVPDHSVSSLELALNFIRSQ</sequence>
<dbReference type="Proteomes" id="UP000197717">
    <property type="component" value="Chromosome"/>
</dbReference>
<organism evidence="3 4">
    <name type="scientific">Idiomarina piscisalsi</name>
    <dbReference type="NCBI Taxonomy" id="1096243"/>
    <lineage>
        <taxon>Bacteria</taxon>
        <taxon>Pseudomonadati</taxon>
        <taxon>Pseudomonadota</taxon>
        <taxon>Gammaproteobacteria</taxon>
        <taxon>Alteromonadales</taxon>
        <taxon>Idiomarinaceae</taxon>
        <taxon>Idiomarina</taxon>
    </lineage>
</organism>
<protein>
    <recommendedName>
        <fullName evidence="2">Tail specific protease domain-containing protein</fullName>
    </recommendedName>
</protein>
<evidence type="ECO:0000256" key="1">
    <source>
        <dbReference type="SAM" id="Phobius"/>
    </source>
</evidence>
<reference evidence="3 4" key="1">
    <citation type="submission" date="2017-06" db="EMBL/GenBank/DDBJ databases">
        <title>Complete genome sequence of Idiomarina piscisalsi strain 10PY1A isolated from soil of Soudi Arabia.</title>
        <authorList>
            <person name="Kim M.-C."/>
            <person name="Jung B.K."/>
            <person name="Budiyanto F."/>
            <person name="Nzila A."/>
            <person name="Shin J.-H."/>
        </authorList>
    </citation>
    <scope>NUCLEOTIDE SEQUENCE [LARGE SCALE GENOMIC DNA]</scope>
    <source>
        <strain evidence="3 4">10PY1A</strain>
    </source>
</reference>
<keyword evidence="1" id="KW-0472">Membrane</keyword>